<protein>
    <submittedName>
        <fullName evidence="11">GTP binding elongation factor GUF1</fullName>
    </submittedName>
</protein>
<dbReference type="NCBIfam" id="TIGR01393">
    <property type="entry name" value="lepA"/>
    <property type="match status" value="1"/>
</dbReference>
<dbReference type="Pfam" id="PF00679">
    <property type="entry name" value="EFG_C"/>
    <property type="match status" value="1"/>
</dbReference>
<comment type="similarity">
    <text evidence="1">Belongs to the TRAFAC class translation factor GTPase superfamily. Classic translation factor GTPase family. LepA subfamily.</text>
</comment>
<dbReference type="InterPro" id="IPR027417">
    <property type="entry name" value="P-loop_NTPase"/>
</dbReference>
<evidence type="ECO:0000256" key="7">
    <source>
        <dbReference type="ARBA" id="ARBA00023136"/>
    </source>
</evidence>
<name>A0A3Q3GWK5_9LABR</name>
<dbReference type="FunFam" id="3.40.50.300:FF:000078">
    <property type="entry name" value="Elongation factor 4"/>
    <property type="match status" value="1"/>
</dbReference>
<dbReference type="GO" id="GO:0003924">
    <property type="term" value="F:GTPase activity"/>
    <property type="evidence" value="ECO:0007669"/>
    <property type="project" value="UniProtKB-UniRule"/>
</dbReference>
<dbReference type="AlphaFoldDB" id="A0A3Q3GWK5"/>
<evidence type="ECO:0000256" key="1">
    <source>
        <dbReference type="ARBA" id="ARBA00005454"/>
    </source>
</evidence>
<keyword evidence="5 9" id="KW-0496">Mitochondrion</keyword>
<keyword evidence="6 9" id="KW-0342">GTP-binding</keyword>
<evidence type="ECO:0000313" key="11">
    <source>
        <dbReference type="Ensembl" id="ENSLBEP00000037701.1"/>
    </source>
</evidence>
<dbReference type="SUPFAM" id="SSF52540">
    <property type="entry name" value="P-loop containing nucleoside triphosphate hydrolases"/>
    <property type="match status" value="1"/>
</dbReference>
<keyword evidence="9" id="KW-0648">Protein biosynthesis</keyword>
<comment type="function">
    <text evidence="9">Promotes mitochondrial protein synthesis. May act as a fidelity factor of the translation reaction, by catalyzing a one-codon backward translocation of tRNAs on improperly translocated ribosomes. Binds to mitochondrial ribosomes in a GTP-dependent manner.</text>
</comment>
<dbReference type="CDD" id="cd03709">
    <property type="entry name" value="lepA_C"/>
    <property type="match status" value="1"/>
</dbReference>
<dbReference type="FunFam" id="2.40.30.10:FF:000015">
    <property type="entry name" value="Translation factor GUF1, mitochondrial"/>
    <property type="match status" value="1"/>
</dbReference>
<evidence type="ECO:0000256" key="6">
    <source>
        <dbReference type="ARBA" id="ARBA00023134"/>
    </source>
</evidence>
<evidence type="ECO:0000313" key="12">
    <source>
        <dbReference type="Proteomes" id="UP000261660"/>
    </source>
</evidence>
<dbReference type="CDD" id="cd01890">
    <property type="entry name" value="LepA"/>
    <property type="match status" value="1"/>
</dbReference>
<evidence type="ECO:0000256" key="8">
    <source>
        <dbReference type="ARBA" id="ARBA00049117"/>
    </source>
</evidence>
<keyword evidence="7 9" id="KW-0472">Membrane</keyword>
<dbReference type="PRINTS" id="PR00315">
    <property type="entry name" value="ELONGATNFCT"/>
</dbReference>
<dbReference type="InterPro" id="IPR009000">
    <property type="entry name" value="Transl_B-barrel_sf"/>
</dbReference>
<feature type="binding site" evidence="9">
    <location>
        <begin position="81"/>
        <end position="85"/>
    </location>
    <ligand>
        <name>GTP</name>
        <dbReference type="ChEBI" id="CHEBI:37565"/>
    </ligand>
</feature>
<dbReference type="GO" id="GO:0045727">
    <property type="term" value="P:positive regulation of translation"/>
    <property type="evidence" value="ECO:0007669"/>
    <property type="project" value="UniProtKB-UniRule"/>
</dbReference>
<dbReference type="PANTHER" id="PTHR43512:SF7">
    <property type="entry name" value="TRANSLATION FACTOR GUF1, MITOCHONDRIAL"/>
    <property type="match status" value="1"/>
</dbReference>
<dbReference type="InterPro" id="IPR035647">
    <property type="entry name" value="EFG_III/V"/>
</dbReference>
<proteinExistence type="inferred from homology"/>
<dbReference type="NCBIfam" id="TIGR00231">
    <property type="entry name" value="small_GTP"/>
    <property type="match status" value="1"/>
</dbReference>
<dbReference type="Gene3D" id="3.40.50.300">
    <property type="entry name" value="P-loop containing nucleotide triphosphate hydrolases"/>
    <property type="match status" value="1"/>
</dbReference>
<organism evidence="11 12">
    <name type="scientific">Labrus bergylta</name>
    <name type="common">ballan wrasse</name>
    <dbReference type="NCBI Taxonomy" id="56723"/>
    <lineage>
        <taxon>Eukaryota</taxon>
        <taxon>Metazoa</taxon>
        <taxon>Chordata</taxon>
        <taxon>Craniata</taxon>
        <taxon>Vertebrata</taxon>
        <taxon>Euteleostomi</taxon>
        <taxon>Actinopterygii</taxon>
        <taxon>Neopterygii</taxon>
        <taxon>Teleostei</taxon>
        <taxon>Neoteleostei</taxon>
        <taxon>Acanthomorphata</taxon>
        <taxon>Eupercaria</taxon>
        <taxon>Labriformes</taxon>
        <taxon>Labridae</taxon>
        <taxon>Labrus</taxon>
    </lineage>
</organism>
<evidence type="ECO:0000256" key="4">
    <source>
        <dbReference type="ARBA" id="ARBA00022801"/>
    </source>
</evidence>
<keyword evidence="4 9" id="KW-0378">Hydrolase</keyword>
<keyword evidence="2 9" id="KW-0547">Nucleotide-binding</keyword>
<dbReference type="Gene3D" id="3.30.70.870">
    <property type="entry name" value="Elongation Factor G (Translational Gtpase), domain 3"/>
    <property type="match status" value="1"/>
</dbReference>
<dbReference type="Proteomes" id="UP000261660">
    <property type="component" value="Unplaced"/>
</dbReference>
<dbReference type="PANTHER" id="PTHR43512">
    <property type="entry name" value="TRANSLATION FACTOR GUF1-RELATED"/>
    <property type="match status" value="1"/>
</dbReference>
<dbReference type="CDD" id="cd16260">
    <property type="entry name" value="EF4_III"/>
    <property type="match status" value="1"/>
</dbReference>
<dbReference type="InterPro" id="IPR000795">
    <property type="entry name" value="T_Tr_GTP-bd_dom"/>
</dbReference>
<evidence type="ECO:0000256" key="9">
    <source>
        <dbReference type="HAMAP-Rule" id="MF_03137"/>
    </source>
</evidence>
<sequence>LSKFSADKIRNFCIIAHIDHGKSTLADRLLEMTGAIAKTEKNKQVLDKLQVERERGITVKAQTASLFYSHQGQQYLLNLIDTPGHVDFSYEVSRSISACQGVLLIVDANQGVQAQTVANFYLAFEAQLAIIPVINKIDLKNADPERVESQIEKMFDIPREECIKISAKNGTNVEKVLQAVVNRIPPPVASIDDPFKALVFDSNFNHYRGVVANIAVFGGRVRKGDRIVSAYLGKSYEVNELGLLRPDEHQTQALFAGQVGYIIAGMKDVKEAQIGDTLYHQERPVDALPGFKPARAMVFAGMFPMDQSEYQGLRSAIERLTLNDSSVTVQRDSSLALGAGWRLGFLGLLHMEVFNQRLEQEYNASVIVTAPTVPYKATLSSTKLIKDRRAVQKNITYIDDQRVMMKYLFPLNEIVVDFYDLLKSLSSGYASFDYENAGHQAADLIKMDILLNGRPVEELTTIVHRDRAYLAGKAMCVRLKDSIPRQMFEIAVQAAIGSKVIARETIKAYRKNVLAKCYGGDITRKMKLLKKQAEGKKKMRLIGSVEVPKDAFINVLKRTDK</sequence>
<dbReference type="InterPro" id="IPR000640">
    <property type="entry name" value="EFG_V-like"/>
</dbReference>
<dbReference type="InterPro" id="IPR005225">
    <property type="entry name" value="Small_GTP-bd"/>
</dbReference>
<comment type="subcellular location">
    <subcellularLocation>
        <location evidence="9">Mitochondrion inner membrane</location>
        <topology evidence="9">Peripheral membrane protein</topology>
        <orientation evidence="9">Matrix side</orientation>
    </subcellularLocation>
</comment>
<dbReference type="GeneTree" id="ENSGT00550000074940"/>
<dbReference type="InterPro" id="IPR013842">
    <property type="entry name" value="LepA_CTD"/>
</dbReference>
<feature type="binding site" evidence="9">
    <location>
        <begin position="16"/>
        <end position="23"/>
    </location>
    <ligand>
        <name>GTP</name>
        <dbReference type="ChEBI" id="CHEBI:37565"/>
    </ligand>
</feature>
<dbReference type="Pfam" id="PF06421">
    <property type="entry name" value="LepA_C"/>
    <property type="match status" value="1"/>
</dbReference>
<dbReference type="Pfam" id="PF00009">
    <property type="entry name" value="GTP_EFTU"/>
    <property type="match status" value="1"/>
</dbReference>
<dbReference type="InterPro" id="IPR006297">
    <property type="entry name" value="EF-4"/>
</dbReference>
<dbReference type="InterPro" id="IPR004161">
    <property type="entry name" value="EFTu-like_2"/>
</dbReference>
<dbReference type="GO" id="GO:0006412">
    <property type="term" value="P:translation"/>
    <property type="evidence" value="ECO:0007669"/>
    <property type="project" value="UniProtKB-KW"/>
</dbReference>
<keyword evidence="3 9" id="KW-0999">Mitochondrion inner membrane</keyword>
<dbReference type="Gene3D" id="3.30.70.2570">
    <property type="entry name" value="Elongation factor 4, C-terminal domain"/>
    <property type="match status" value="1"/>
</dbReference>
<feature type="domain" description="Tr-type G" evidence="10">
    <location>
        <begin position="7"/>
        <end position="188"/>
    </location>
</feature>
<dbReference type="InterPro" id="IPR038363">
    <property type="entry name" value="LepA_C_sf"/>
</dbReference>
<dbReference type="SUPFAM" id="SSF50447">
    <property type="entry name" value="Translation proteins"/>
    <property type="match status" value="1"/>
</dbReference>
<dbReference type="PROSITE" id="PS00301">
    <property type="entry name" value="G_TR_1"/>
    <property type="match status" value="1"/>
</dbReference>
<evidence type="ECO:0000256" key="3">
    <source>
        <dbReference type="ARBA" id="ARBA00022792"/>
    </source>
</evidence>
<evidence type="ECO:0000256" key="5">
    <source>
        <dbReference type="ARBA" id="ARBA00023128"/>
    </source>
</evidence>
<reference evidence="11" key="2">
    <citation type="submission" date="2025-09" db="UniProtKB">
        <authorList>
            <consortium name="Ensembl"/>
        </authorList>
    </citation>
    <scope>IDENTIFICATION</scope>
</reference>
<dbReference type="PROSITE" id="PS51722">
    <property type="entry name" value="G_TR_2"/>
    <property type="match status" value="1"/>
</dbReference>
<dbReference type="Ensembl" id="ENSLBET00000039262.1">
    <property type="protein sequence ID" value="ENSLBEP00000037701.1"/>
    <property type="gene ID" value="ENSLBEG00000028126.1"/>
</dbReference>
<keyword evidence="12" id="KW-1185">Reference proteome</keyword>
<dbReference type="CDD" id="cd03699">
    <property type="entry name" value="EF4_II"/>
    <property type="match status" value="1"/>
</dbReference>
<evidence type="ECO:0000256" key="2">
    <source>
        <dbReference type="ARBA" id="ARBA00022741"/>
    </source>
</evidence>
<accession>A0A3Q3GWK5</accession>
<dbReference type="Gene3D" id="2.40.30.10">
    <property type="entry name" value="Translation factors"/>
    <property type="match status" value="1"/>
</dbReference>
<dbReference type="InterPro" id="IPR031157">
    <property type="entry name" value="G_TR_CS"/>
</dbReference>
<dbReference type="FunFam" id="3.30.70.870:FF:000004">
    <property type="entry name" value="Translation factor GUF1, mitochondrial"/>
    <property type="match status" value="1"/>
</dbReference>
<dbReference type="GO" id="GO:0005525">
    <property type="term" value="F:GTP binding"/>
    <property type="evidence" value="ECO:0007669"/>
    <property type="project" value="UniProtKB-UniRule"/>
</dbReference>
<dbReference type="Pfam" id="PF03144">
    <property type="entry name" value="GTP_EFTU_D2"/>
    <property type="match status" value="1"/>
</dbReference>
<dbReference type="GO" id="GO:0005759">
    <property type="term" value="C:mitochondrial matrix"/>
    <property type="evidence" value="ECO:0007669"/>
    <property type="project" value="UniProtKB-UniRule"/>
</dbReference>
<dbReference type="HAMAP" id="MF_00071">
    <property type="entry name" value="LepA"/>
    <property type="match status" value="1"/>
</dbReference>
<dbReference type="GO" id="GO:0097177">
    <property type="term" value="F:mitochondrial ribosome binding"/>
    <property type="evidence" value="ECO:0007669"/>
    <property type="project" value="TreeGrafter"/>
</dbReference>
<comment type="catalytic activity">
    <reaction evidence="8">
        <text>GTP + H2O = GDP + phosphate + H(+)</text>
        <dbReference type="Rhea" id="RHEA:19669"/>
        <dbReference type="ChEBI" id="CHEBI:15377"/>
        <dbReference type="ChEBI" id="CHEBI:15378"/>
        <dbReference type="ChEBI" id="CHEBI:37565"/>
        <dbReference type="ChEBI" id="CHEBI:43474"/>
        <dbReference type="ChEBI" id="CHEBI:58189"/>
    </reaction>
    <physiologicalReaction direction="left-to-right" evidence="8">
        <dbReference type="Rhea" id="RHEA:19670"/>
    </physiologicalReaction>
</comment>
<reference evidence="11" key="1">
    <citation type="submission" date="2025-08" db="UniProtKB">
        <authorList>
            <consortium name="Ensembl"/>
        </authorList>
    </citation>
    <scope>IDENTIFICATION</scope>
</reference>
<dbReference type="SUPFAM" id="SSF54980">
    <property type="entry name" value="EF-G C-terminal domain-like"/>
    <property type="match status" value="2"/>
</dbReference>
<dbReference type="Gene3D" id="3.30.70.240">
    <property type="match status" value="1"/>
</dbReference>
<comment type="catalytic activity">
    <reaction evidence="9">
        <text>GTP + H2O = GDP + phosphate + H(+)</text>
        <dbReference type="Rhea" id="RHEA:19669"/>
        <dbReference type="ChEBI" id="CHEBI:15377"/>
        <dbReference type="ChEBI" id="CHEBI:15378"/>
        <dbReference type="ChEBI" id="CHEBI:37565"/>
        <dbReference type="ChEBI" id="CHEBI:43474"/>
        <dbReference type="ChEBI" id="CHEBI:58189"/>
        <dbReference type="EC" id="3.6.5.n1"/>
    </reaction>
</comment>
<evidence type="ECO:0000259" key="10">
    <source>
        <dbReference type="PROSITE" id="PS51722"/>
    </source>
</evidence>
<dbReference type="FunFam" id="3.30.70.2570:FF:000001">
    <property type="entry name" value="Translation factor GUF1, mitochondrial"/>
    <property type="match status" value="1"/>
</dbReference>
<dbReference type="GO" id="GO:0005743">
    <property type="term" value="C:mitochondrial inner membrane"/>
    <property type="evidence" value="ECO:0007669"/>
    <property type="project" value="UniProtKB-SubCell"/>
</dbReference>
<comment type="similarity">
    <text evidence="9">Belongs to the GTP-binding elongation factor family. LepA subfamily.</text>
</comment>
<feature type="binding site" evidence="9">
    <location>
        <begin position="135"/>
        <end position="138"/>
    </location>
    <ligand>
        <name>GTP</name>
        <dbReference type="ChEBI" id="CHEBI:37565"/>
    </ligand>
</feature>
<dbReference type="InterPro" id="IPR035654">
    <property type="entry name" value="LepA_IV"/>
</dbReference>